<dbReference type="CDD" id="cd08504">
    <property type="entry name" value="PBP2_OppA"/>
    <property type="match status" value="1"/>
</dbReference>
<comment type="similarity">
    <text evidence="2">Belongs to the bacterial solute-binding protein 5 family.</text>
</comment>
<dbReference type="Gene3D" id="3.90.76.10">
    <property type="entry name" value="Dipeptide-binding Protein, Domain 1"/>
    <property type="match status" value="1"/>
</dbReference>
<evidence type="ECO:0000313" key="7">
    <source>
        <dbReference type="EMBL" id="HIU33936.1"/>
    </source>
</evidence>
<feature type="domain" description="Solute-binding protein family 5" evidence="6">
    <location>
        <begin position="148"/>
        <end position="559"/>
    </location>
</feature>
<feature type="signal peptide" evidence="5">
    <location>
        <begin position="1"/>
        <end position="22"/>
    </location>
</feature>
<keyword evidence="3" id="KW-0813">Transport</keyword>
<dbReference type="EMBL" id="DVMU01000114">
    <property type="protein sequence ID" value="HIU33936.1"/>
    <property type="molecule type" value="Genomic_DNA"/>
</dbReference>
<dbReference type="GO" id="GO:0030313">
    <property type="term" value="C:cell envelope"/>
    <property type="evidence" value="ECO:0007669"/>
    <property type="project" value="UniProtKB-SubCell"/>
</dbReference>
<protein>
    <submittedName>
        <fullName evidence="7">Peptide ABC transporter substrate-binding protein</fullName>
    </submittedName>
</protein>
<dbReference type="GO" id="GO:1904680">
    <property type="term" value="F:peptide transmembrane transporter activity"/>
    <property type="evidence" value="ECO:0007669"/>
    <property type="project" value="TreeGrafter"/>
</dbReference>
<comment type="subcellular location">
    <subcellularLocation>
        <location evidence="1">Cell envelope</location>
    </subcellularLocation>
</comment>
<dbReference type="SUPFAM" id="SSF53850">
    <property type="entry name" value="Periplasmic binding protein-like II"/>
    <property type="match status" value="2"/>
</dbReference>
<sequence>MKKLLAVLLSALMLLGGVSAFADEGSEPAWEEYDALIAQIKASTDFVEREALMHQAEDMLMGTGAIVPLYYYNDIFMKRDTVEGFYANLYGTKYFMHASNGDSDTLKMQLASEPDRLDPALNSTVDGATLAANTFGGLYTYDENGQTAPNFATGYTVSDDGLTYTFTMREGLVWSDGTPLTAKDFEYSWKRAADPETAADYAYMFNGIEGYGTEEGLNVTASEDGTTLTVVLTAPCAYMLDLMAFPTFFAVPQACVESAAGYKDEDGNVLDAGAWATEAGFVSSGAYMLESWVHNESMVYVKNPNYWDAENVKLERLELMLSADDAVVFAAYEAGDLDFIDTVPSDEIKNLLGVRDDCYLIDNLGTYYISFNVKSPLFDGLTVEQAANVRTALSLLIDRQYLVDTVAQCGQQLANTFIPAGMLDGHGGEFRVNDDTYTFPDAENTGYFGFDLNANTEKARELLESAGYVFDENGMLSAETPLSFEYLTNTGTGHEGIAQCVQQDLALLGINMTIRTVEWDVFLNERKDGNYDICRNGWLADFNDPINMLEMWTTDSGNNDCQFGR</sequence>
<evidence type="ECO:0000313" key="8">
    <source>
        <dbReference type="Proteomes" id="UP000824072"/>
    </source>
</evidence>
<reference evidence="7" key="2">
    <citation type="journal article" date="2021" name="PeerJ">
        <title>Extensive microbial diversity within the chicken gut microbiome revealed by metagenomics and culture.</title>
        <authorList>
            <person name="Gilroy R."/>
            <person name="Ravi A."/>
            <person name="Getino M."/>
            <person name="Pursley I."/>
            <person name="Horton D.L."/>
            <person name="Alikhan N.F."/>
            <person name="Baker D."/>
            <person name="Gharbi K."/>
            <person name="Hall N."/>
            <person name="Watson M."/>
            <person name="Adriaenssens E.M."/>
            <person name="Foster-Nyarko E."/>
            <person name="Jarju S."/>
            <person name="Secka A."/>
            <person name="Antonio M."/>
            <person name="Oren A."/>
            <person name="Chaudhuri R.R."/>
            <person name="La Ragione R."/>
            <person name="Hildebrand F."/>
            <person name="Pallen M.J."/>
        </authorList>
    </citation>
    <scope>NUCLEOTIDE SEQUENCE</scope>
    <source>
        <strain evidence="7">ChiHcec3-11533</strain>
    </source>
</reference>
<dbReference type="GO" id="GO:0015833">
    <property type="term" value="P:peptide transport"/>
    <property type="evidence" value="ECO:0007669"/>
    <property type="project" value="TreeGrafter"/>
</dbReference>
<evidence type="ECO:0000256" key="2">
    <source>
        <dbReference type="ARBA" id="ARBA00005695"/>
    </source>
</evidence>
<dbReference type="Proteomes" id="UP000824072">
    <property type="component" value="Unassembled WGS sequence"/>
</dbReference>
<evidence type="ECO:0000256" key="5">
    <source>
        <dbReference type="SAM" id="SignalP"/>
    </source>
</evidence>
<dbReference type="InterPro" id="IPR039424">
    <property type="entry name" value="SBP_5"/>
</dbReference>
<dbReference type="Gene3D" id="3.10.105.10">
    <property type="entry name" value="Dipeptide-binding Protein, Domain 3"/>
    <property type="match status" value="2"/>
</dbReference>
<dbReference type="AlphaFoldDB" id="A0A9D1IBU2"/>
<name>A0A9D1IBU2_9FIRM</name>
<evidence type="ECO:0000256" key="3">
    <source>
        <dbReference type="ARBA" id="ARBA00022448"/>
    </source>
</evidence>
<dbReference type="PANTHER" id="PTHR30290">
    <property type="entry name" value="PERIPLASMIC BINDING COMPONENT OF ABC TRANSPORTER"/>
    <property type="match status" value="1"/>
</dbReference>
<evidence type="ECO:0000256" key="1">
    <source>
        <dbReference type="ARBA" id="ARBA00004196"/>
    </source>
</evidence>
<gene>
    <name evidence="7" type="ORF">IAB02_05180</name>
</gene>
<evidence type="ECO:0000256" key="4">
    <source>
        <dbReference type="ARBA" id="ARBA00022729"/>
    </source>
</evidence>
<proteinExistence type="inferred from homology"/>
<reference evidence="7" key="1">
    <citation type="submission" date="2020-10" db="EMBL/GenBank/DDBJ databases">
        <authorList>
            <person name="Gilroy R."/>
        </authorList>
    </citation>
    <scope>NUCLEOTIDE SEQUENCE</scope>
    <source>
        <strain evidence="7">ChiHcec3-11533</strain>
    </source>
</reference>
<evidence type="ECO:0000259" key="6">
    <source>
        <dbReference type="Pfam" id="PF00496"/>
    </source>
</evidence>
<organism evidence="7 8">
    <name type="scientific">Candidatus Pullichristensenella excrementigallinarum</name>
    <dbReference type="NCBI Taxonomy" id="2840907"/>
    <lineage>
        <taxon>Bacteria</taxon>
        <taxon>Bacillati</taxon>
        <taxon>Bacillota</taxon>
        <taxon>Clostridia</taxon>
        <taxon>Candidatus Pullichristensenella</taxon>
    </lineage>
</organism>
<accession>A0A9D1IBU2</accession>
<dbReference type="InterPro" id="IPR000914">
    <property type="entry name" value="SBP_5_dom"/>
</dbReference>
<dbReference type="Gene3D" id="3.40.190.10">
    <property type="entry name" value="Periplasmic binding protein-like II"/>
    <property type="match status" value="1"/>
</dbReference>
<comment type="caution">
    <text evidence="7">The sequence shown here is derived from an EMBL/GenBank/DDBJ whole genome shotgun (WGS) entry which is preliminary data.</text>
</comment>
<keyword evidence="4 5" id="KW-0732">Signal</keyword>
<feature type="chain" id="PRO_5039423995" evidence="5">
    <location>
        <begin position="23"/>
        <end position="565"/>
    </location>
</feature>
<dbReference type="Pfam" id="PF00496">
    <property type="entry name" value="SBP_bac_5"/>
    <property type="match status" value="1"/>
</dbReference>
<dbReference type="PANTHER" id="PTHR30290:SF10">
    <property type="entry name" value="PERIPLASMIC OLIGOPEPTIDE-BINDING PROTEIN-RELATED"/>
    <property type="match status" value="1"/>
</dbReference>